<reference evidence="5" key="1">
    <citation type="journal article" date="2021" name="PeerJ">
        <title>Extensive microbial diversity within the chicken gut microbiome revealed by metagenomics and culture.</title>
        <authorList>
            <person name="Gilroy R."/>
            <person name="Ravi A."/>
            <person name="Getino M."/>
            <person name="Pursley I."/>
            <person name="Horton D.L."/>
            <person name="Alikhan N.F."/>
            <person name="Baker D."/>
            <person name="Gharbi K."/>
            <person name="Hall N."/>
            <person name="Watson M."/>
            <person name="Adriaenssens E.M."/>
            <person name="Foster-Nyarko E."/>
            <person name="Jarju S."/>
            <person name="Secka A."/>
            <person name="Antonio M."/>
            <person name="Oren A."/>
            <person name="Chaudhuri R.R."/>
            <person name="La Ragione R."/>
            <person name="Hildebrand F."/>
            <person name="Pallen M.J."/>
        </authorList>
    </citation>
    <scope>NUCLEOTIDE SEQUENCE</scope>
    <source>
        <strain evidence="5">B5-657</strain>
    </source>
</reference>
<dbReference type="InterPro" id="IPR014710">
    <property type="entry name" value="RmlC-like_jellyroll"/>
</dbReference>
<dbReference type="PANTHER" id="PTHR43280:SF28">
    <property type="entry name" value="HTH-TYPE TRANSCRIPTIONAL ACTIVATOR RHAS"/>
    <property type="match status" value="1"/>
</dbReference>
<keyword evidence="1" id="KW-0805">Transcription regulation</keyword>
<keyword evidence="3" id="KW-0804">Transcription</keyword>
<dbReference type="SUPFAM" id="SSF46689">
    <property type="entry name" value="Homeodomain-like"/>
    <property type="match status" value="1"/>
</dbReference>
<organism evidence="5 6">
    <name type="scientific">Candidatus Cellulosilyticum pullistercoris</name>
    <dbReference type="NCBI Taxonomy" id="2838521"/>
    <lineage>
        <taxon>Bacteria</taxon>
        <taxon>Bacillati</taxon>
        <taxon>Bacillota</taxon>
        <taxon>Clostridia</taxon>
        <taxon>Lachnospirales</taxon>
        <taxon>Cellulosilyticaceae</taxon>
        <taxon>Cellulosilyticum</taxon>
    </lineage>
</organism>
<gene>
    <name evidence="5" type="ORF">H9872_06495</name>
</gene>
<dbReference type="GO" id="GO:0043565">
    <property type="term" value="F:sequence-specific DNA binding"/>
    <property type="evidence" value="ECO:0007669"/>
    <property type="project" value="InterPro"/>
</dbReference>
<name>A0A9E2KD86_9FIRM</name>
<dbReference type="InterPro" id="IPR054015">
    <property type="entry name" value="ExsA-like_N"/>
</dbReference>
<feature type="domain" description="HTH araC/xylS-type" evidence="4">
    <location>
        <begin position="175"/>
        <end position="252"/>
    </location>
</feature>
<evidence type="ECO:0000256" key="3">
    <source>
        <dbReference type="ARBA" id="ARBA00023163"/>
    </source>
</evidence>
<dbReference type="Pfam" id="PF22200">
    <property type="entry name" value="ExsA_N"/>
    <property type="match status" value="1"/>
</dbReference>
<evidence type="ECO:0000313" key="6">
    <source>
        <dbReference type="Proteomes" id="UP000824229"/>
    </source>
</evidence>
<dbReference type="PROSITE" id="PS01124">
    <property type="entry name" value="HTH_ARAC_FAMILY_2"/>
    <property type="match status" value="1"/>
</dbReference>
<dbReference type="Pfam" id="PF12833">
    <property type="entry name" value="HTH_18"/>
    <property type="match status" value="1"/>
</dbReference>
<sequence>MSEEKVNRLMVKRNKREPFFKMKDAHYHQVCEIYYLFSGDRKFFINDSIYNVHKGNLVLIEKGAIHRTTYSSDKTHERMFIYLPEAHLMELCNRYGKEEVMACFAYPLMVIPQNRREYIEDLLKKLENEYNNSDVYSELLIKGYLNELMVFILRYQNYRDLTVTAPMNEADEWIQQAARYILGHYKEQITLDQMAQFTNMSTSYFSKRFKEATGFGFKEYLLNVRIKKATELLLETKIPITEVAYSCGFNDS</sequence>
<dbReference type="Proteomes" id="UP000824229">
    <property type="component" value="Unassembled WGS sequence"/>
</dbReference>
<accession>A0A9E2KD86</accession>
<dbReference type="SMART" id="SM00342">
    <property type="entry name" value="HTH_ARAC"/>
    <property type="match status" value="1"/>
</dbReference>
<dbReference type="InterPro" id="IPR037923">
    <property type="entry name" value="HTH-like"/>
</dbReference>
<dbReference type="SUPFAM" id="SSF51215">
    <property type="entry name" value="Regulatory protein AraC"/>
    <property type="match status" value="1"/>
</dbReference>
<feature type="non-terminal residue" evidence="5">
    <location>
        <position position="252"/>
    </location>
</feature>
<comment type="caution">
    <text evidence="5">The sequence shown here is derived from an EMBL/GenBank/DDBJ whole genome shotgun (WGS) entry which is preliminary data.</text>
</comment>
<evidence type="ECO:0000313" key="5">
    <source>
        <dbReference type="EMBL" id="MBU3804387.1"/>
    </source>
</evidence>
<dbReference type="Gene3D" id="1.10.10.60">
    <property type="entry name" value="Homeodomain-like"/>
    <property type="match status" value="2"/>
</dbReference>
<evidence type="ECO:0000256" key="2">
    <source>
        <dbReference type="ARBA" id="ARBA00023125"/>
    </source>
</evidence>
<proteinExistence type="predicted"/>
<dbReference type="InterPro" id="IPR018060">
    <property type="entry name" value="HTH_AraC"/>
</dbReference>
<keyword evidence="2" id="KW-0238">DNA-binding</keyword>
<dbReference type="Gene3D" id="2.60.120.10">
    <property type="entry name" value="Jelly Rolls"/>
    <property type="match status" value="1"/>
</dbReference>
<protein>
    <submittedName>
        <fullName evidence="5">AraC family transcriptional regulator</fullName>
    </submittedName>
</protein>
<evidence type="ECO:0000256" key="1">
    <source>
        <dbReference type="ARBA" id="ARBA00023015"/>
    </source>
</evidence>
<dbReference type="EMBL" id="JAHLFQ010000144">
    <property type="protein sequence ID" value="MBU3804387.1"/>
    <property type="molecule type" value="Genomic_DNA"/>
</dbReference>
<evidence type="ECO:0000259" key="4">
    <source>
        <dbReference type="PROSITE" id="PS01124"/>
    </source>
</evidence>
<dbReference type="GO" id="GO:0003700">
    <property type="term" value="F:DNA-binding transcription factor activity"/>
    <property type="evidence" value="ECO:0007669"/>
    <property type="project" value="InterPro"/>
</dbReference>
<dbReference type="InterPro" id="IPR009057">
    <property type="entry name" value="Homeodomain-like_sf"/>
</dbReference>
<dbReference type="AlphaFoldDB" id="A0A9E2KD86"/>
<dbReference type="PANTHER" id="PTHR43280">
    <property type="entry name" value="ARAC-FAMILY TRANSCRIPTIONAL REGULATOR"/>
    <property type="match status" value="1"/>
</dbReference>
<reference evidence="5" key="2">
    <citation type="submission" date="2021-04" db="EMBL/GenBank/DDBJ databases">
        <authorList>
            <person name="Gilroy R."/>
        </authorList>
    </citation>
    <scope>NUCLEOTIDE SEQUENCE</scope>
    <source>
        <strain evidence="5">B5-657</strain>
    </source>
</reference>